<sequence>MLLAYNDLANIVSKKQGVQGDFFFQTVTDMANVNQPKGLFIPINEDSGELAEAITHGAIATIWDSEKKLPSYTPNHFPVFFTNNLTDTIARLLQCYIEKLNGETNKQMEITNFNFLNKKLLNKNNETYDIAVMLNKIKELQQNNTKRRG</sequence>
<comment type="caution">
    <text evidence="1">The sequence shown here is derived from an EMBL/GenBank/DDBJ whole genome shotgun (WGS) entry which is preliminary data.</text>
</comment>
<dbReference type="EMBL" id="JAAIUV010000002">
    <property type="protein sequence ID" value="NEX77593.1"/>
    <property type="molecule type" value="Genomic_DNA"/>
</dbReference>
<protein>
    <submittedName>
        <fullName evidence="1">Uncharacterized protein</fullName>
    </submittedName>
</protein>
<organism evidence="1 2">
    <name type="scientific">Neobacillus thermocopriae</name>
    <dbReference type="NCBI Taxonomy" id="1215031"/>
    <lineage>
        <taxon>Bacteria</taxon>
        <taxon>Bacillati</taxon>
        <taxon>Bacillota</taxon>
        <taxon>Bacilli</taxon>
        <taxon>Bacillales</taxon>
        <taxon>Bacillaceae</taxon>
        <taxon>Neobacillus</taxon>
    </lineage>
</organism>
<dbReference type="Proteomes" id="UP000481621">
    <property type="component" value="Unassembled WGS sequence"/>
</dbReference>
<accession>A0A6B3TL32</accession>
<gene>
    <name evidence="1" type="ORF">G4Z05_01670</name>
</gene>
<dbReference type="AlphaFoldDB" id="A0A6B3TL32"/>
<dbReference type="RefSeq" id="WP_163250180.1">
    <property type="nucleotide sequence ID" value="NZ_JAAIUV010000002.1"/>
</dbReference>
<name>A0A6B3TL32_9BACI</name>
<reference evidence="1" key="1">
    <citation type="submission" date="2020-02" db="EMBL/GenBank/DDBJ databases">
        <title>Bacillus sedimentmangrovi sp. nov., isolated from sediment of the mangrove ecosystem.</title>
        <authorList>
            <person name="Liu G."/>
        </authorList>
    </citation>
    <scope>NUCLEOTIDE SEQUENCE [LARGE SCALE GENOMIC DNA]</scope>
    <source>
        <strain evidence="1">SgZ-7</strain>
    </source>
</reference>
<evidence type="ECO:0000313" key="1">
    <source>
        <dbReference type="EMBL" id="NEX77593.1"/>
    </source>
</evidence>
<keyword evidence="2" id="KW-1185">Reference proteome</keyword>
<proteinExistence type="predicted"/>
<evidence type="ECO:0000313" key="2">
    <source>
        <dbReference type="Proteomes" id="UP000481621"/>
    </source>
</evidence>